<proteinExistence type="predicted"/>
<dbReference type="EMBL" id="MU155148">
    <property type="protein sequence ID" value="KAF9484018.1"/>
    <property type="molecule type" value="Genomic_DNA"/>
</dbReference>
<reference evidence="2" key="1">
    <citation type="submission" date="2020-11" db="EMBL/GenBank/DDBJ databases">
        <authorList>
            <consortium name="DOE Joint Genome Institute"/>
            <person name="Ahrendt S."/>
            <person name="Riley R."/>
            <person name="Andreopoulos W."/>
            <person name="Labutti K."/>
            <person name="Pangilinan J."/>
            <person name="Ruiz-Duenas F.J."/>
            <person name="Barrasa J.M."/>
            <person name="Sanchez-Garcia M."/>
            <person name="Camarero S."/>
            <person name="Miyauchi S."/>
            <person name="Serrano A."/>
            <person name="Linde D."/>
            <person name="Babiker R."/>
            <person name="Drula E."/>
            <person name="Ayuso-Fernandez I."/>
            <person name="Pacheco R."/>
            <person name="Padilla G."/>
            <person name="Ferreira P."/>
            <person name="Barriuso J."/>
            <person name="Kellner H."/>
            <person name="Castanera R."/>
            <person name="Alfaro M."/>
            <person name="Ramirez L."/>
            <person name="Pisabarro A.G."/>
            <person name="Kuo A."/>
            <person name="Tritt A."/>
            <person name="Lipzen A."/>
            <person name="He G."/>
            <person name="Yan M."/>
            <person name="Ng V."/>
            <person name="Cullen D."/>
            <person name="Martin F."/>
            <person name="Rosso M.-N."/>
            <person name="Henrissat B."/>
            <person name="Hibbett D."/>
            <person name="Martinez A.T."/>
            <person name="Grigoriev I.V."/>
        </authorList>
    </citation>
    <scope>NUCLEOTIDE SEQUENCE</scope>
    <source>
        <strain evidence="2">CIRM-BRFM 674</strain>
    </source>
</reference>
<organism evidence="2 3">
    <name type="scientific">Pholiota conissans</name>
    <dbReference type="NCBI Taxonomy" id="109636"/>
    <lineage>
        <taxon>Eukaryota</taxon>
        <taxon>Fungi</taxon>
        <taxon>Dikarya</taxon>
        <taxon>Basidiomycota</taxon>
        <taxon>Agaricomycotina</taxon>
        <taxon>Agaricomycetes</taxon>
        <taxon>Agaricomycetidae</taxon>
        <taxon>Agaricales</taxon>
        <taxon>Agaricineae</taxon>
        <taxon>Strophariaceae</taxon>
        <taxon>Pholiota</taxon>
    </lineage>
</organism>
<evidence type="ECO:0000259" key="1">
    <source>
        <dbReference type="Pfam" id="PF20526"/>
    </source>
</evidence>
<protein>
    <recommendedName>
        <fullName evidence="1">DUF6741 domain-containing protein</fullName>
    </recommendedName>
</protein>
<accession>A0A9P5ZBA7</accession>
<keyword evidence="3" id="KW-1185">Reference proteome</keyword>
<evidence type="ECO:0000313" key="2">
    <source>
        <dbReference type="EMBL" id="KAF9484018.1"/>
    </source>
</evidence>
<dbReference type="OrthoDB" id="10268011at2759"/>
<dbReference type="AlphaFoldDB" id="A0A9P5ZBA7"/>
<name>A0A9P5ZBA7_9AGAR</name>
<sequence>MAYSAGYETYDPYLSRSLSRRQSIGYPGTPYPHQVYPDGMPGMAGTDYQAQYPIYGPPSSAVVPRAMSHRLTSQAGYDYEDPYYDGRQMSMSLGHSNSMIMPRTRRHSTVSFVAPPAIDPYRSPSAIHLKFKRKGSFSTGIGLDEAQQRIRLSGHDAYSFHDLHADSRGRIHLRIKWAGYSSLTYEIPLDGYDGRINLETLARRVSRACVHYLQANVIPILWDRVVLHHLEEVSYGVWQPMLSTR</sequence>
<gene>
    <name evidence="2" type="ORF">BDN70DRAFT_928805</name>
</gene>
<feature type="domain" description="DUF6741" evidence="1">
    <location>
        <begin position="116"/>
        <end position="244"/>
    </location>
</feature>
<evidence type="ECO:0000313" key="3">
    <source>
        <dbReference type="Proteomes" id="UP000807469"/>
    </source>
</evidence>
<dbReference type="InterPro" id="IPR046629">
    <property type="entry name" value="DUF6741"/>
</dbReference>
<comment type="caution">
    <text evidence="2">The sequence shown here is derived from an EMBL/GenBank/DDBJ whole genome shotgun (WGS) entry which is preliminary data.</text>
</comment>
<dbReference type="Pfam" id="PF20526">
    <property type="entry name" value="DUF6741"/>
    <property type="match status" value="1"/>
</dbReference>
<dbReference type="Proteomes" id="UP000807469">
    <property type="component" value="Unassembled WGS sequence"/>
</dbReference>